<organism evidence="11">
    <name type="scientific">mine drainage metagenome</name>
    <dbReference type="NCBI Taxonomy" id="410659"/>
    <lineage>
        <taxon>unclassified sequences</taxon>
        <taxon>metagenomes</taxon>
        <taxon>ecological metagenomes</taxon>
    </lineage>
</organism>
<keyword evidence="3 11" id="KW-0808">Transferase</keyword>
<dbReference type="PANTHER" id="PTHR33571:SF12">
    <property type="entry name" value="BSL3053 PROTEIN"/>
    <property type="match status" value="1"/>
</dbReference>
<keyword evidence="8" id="KW-0460">Magnesium</keyword>
<gene>
    <name evidence="11" type="ORF">GALL_378100</name>
</gene>
<evidence type="ECO:0000313" key="11">
    <source>
        <dbReference type="EMBL" id="OIQ80428.1"/>
    </source>
</evidence>
<keyword evidence="5" id="KW-0479">Metal-binding</keyword>
<sequence length="97" mass="10568">MVELEVDGAALAAICEQYGISRLDVFGSVSRSEAEVGSDVDVLYDLAPGRHLTWDIELLVDDLSELFGRHVDLVSRRSLHPLIRASVEANAKALYAA</sequence>
<dbReference type="EMBL" id="MLJW01001061">
    <property type="protein sequence ID" value="OIQ80428.1"/>
    <property type="molecule type" value="Genomic_DNA"/>
</dbReference>
<evidence type="ECO:0000256" key="8">
    <source>
        <dbReference type="ARBA" id="ARBA00022842"/>
    </source>
</evidence>
<keyword evidence="4" id="KW-0548">Nucleotidyltransferase</keyword>
<evidence type="ECO:0000256" key="2">
    <source>
        <dbReference type="ARBA" id="ARBA00022649"/>
    </source>
</evidence>
<dbReference type="InterPro" id="IPR043519">
    <property type="entry name" value="NT_sf"/>
</dbReference>
<reference evidence="11" key="1">
    <citation type="submission" date="2016-10" db="EMBL/GenBank/DDBJ databases">
        <title>Sequence of Gallionella enrichment culture.</title>
        <authorList>
            <person name="Poehlein A."/>
            <person name="Muehling M."/>
            <person name="Daniel R."/>
        </authorList>
    </citation>
    <scope>NUCLEOTIDE SEQUENCE</scope>
</reference>
<dbReference type="Pfam" id="PF01909">
    <property type="entry name" value="NTP_transf_2"/>
    <property type="match status" value="1"/>
</dbReference>
<dbReference type="GO" id="GO:0005524">
    <property type="term" value="F:ATP binding"/>
    <property type="evidence" value="ECO:0007669"/>
    <property type="project" value="UniProtKB-KW"/>
</dbReference>
<keyword evidence="7" id="KW-0067">ATP-binding</keyword>
<evidence type="ECO:0000256" key="5">
    <source>
        <dbReference type="ARBA" id="ARBA00022723"/>
    </source>
</evidence>
<comment type="caution">
    <text evidence="11">The sequence shown here is derived from an EMBL/GenBank/DDBJ whole genome shotgun (WGS) entry which is preliminary data.</text>
</comment>
<dbReference type="Gene3D" id="3.30.460.10">
    <property type="entry name" value="Beta Polymerase, domain 2"/>
    <property type="match status" value="1"/>
</dbReference>
<evidence type="ECO:0000256" key="4">
    <source>
        <dbReference type="ARBA" id="ARBA00022695"/>
    </source>
</evidence>
<dbReference type="AlphaFoldDB" id="A0A1J5QKC4"/>
<dbReference type="SUPFAM" id="SSF81301">
    <property type="entry name" value="Nucleotidyltransferase"/>
    <property type="match status" value="1"/>
</dbReference>
<keyword evidence="6" id="KW-0547">Nucleotide-binding</keyword>
<evidence type="ECO:0000256" key="6">
    <source>
        <dbReference type="ARBA" id="ARBA00022741"/>
    </source>
</evidence>
<protein>
    <submittedName>
        <fullName evidence="11">Nucleotidyltransferase domain protein</fullName>
    </submittedName>
</protein>
<dbReference type="PANTHER" id="PTHR33571">
    <property type="entry name" value="SSL8005 PROTEIN"/>
    <property type="match status" value="1"/>
</dbReference>
<name>A0A1J5QKC4_9ZZZZ</name>
<evidence type="ECO:0000259" key="10">
    <source>
        <dbReference type="Pfam" id="PF01909"/>
    </source>
</evidence>
<evidence type="ECO:0000256" key="1">
    <source>
        <dbReference type="ARBA" id="ARBA00001946"/>
    </source>
</evidence>
<evidence type="ECO:0000256" key="9">
    <source>
        <dbReference type="ARBA" id="ARBA00038276"/>
    </source>
</evidence>
<dbReference type="GO" id="GO:0046872">
    <property type="term" value="F:metal ion binding"/>
    <property type="evidence" value="ECO:0007669"/>
    <property type="project" value="UniProtKB-KW"/>
</dbReference>
<comment type="similarity">
    <text evidence="9">Belongs to the MntA antitoxin family.</text>
</comment>
<comment type="cofactor">
    <cofactor evidence="1">
        <name>Mg(2+)</name>
        <dbReference type="ChEBI" id="CHEBI:18420"/>
    </cofactor>
</comment>
<accession>A0A1J5QKC4</accession>
<dbReference type="GO" id="GO:0016779">
    <property type="term" value="F:nucleotidyltransferase activity"/>
    <property type="evidence" value="ECO:0007669"/>
    <property type="project" value="UniProtKB-KW"/>
</dbReference>
<evidence type="ECO:0000256" key="3">
    <source>
        <dbReference type="ARBA" id="ARBA00022679"/>
    </source>
</evidence>
<feature type="domain" description="Polymerase nucleotidyl transferase" evidence="10">
    <location>
        <begin position="12"/>
        <end position="92"/>
    </location>
</feature>
<evidence type="ECO:0000256" key="7">
    <source>
        <dbReference type="ARBA" id="ARBA00022840"/>
    </source>
</evidence>
<keyword evidence="2" id="KW-1277">Toxin-antitoxin system</keyword>
<dbReference type="InterPro" id="IPR002934">
    <property type="entry name" value="Polymerase_NTP_transf_dom"/>
</dbReference>
<dbReference type="CDD" id="cd05403">
    <property type="entry name" value="NT_KNTase_like"/>
    <property type="match status" value="1"/>
</dbReference>
<proteinExistence type="inferred from homology"/>
<dbReference type="InterPro" id="IPR052038">
    <property type="entry name" value="Type-VII_TA_antitoxin"/>
</dbReference>